<sequence>MAEKLMREMSLHGLCSDLITYMAIVEGFCDTGRAEDAYSVLKVMRMHGCEPNLVVWSAALDGLCKCGSMERALELLDEMKKGGKFSLNVVSYTSVIQSFCKRGQWIEALDILDRMRFFGCHANHVTVFTLIKSLCVEGCVEEAYRLVDKFVMEYRVSYGDCCSSLVISLVRIKRLEEAEKLFSGMLASDVKPDTLACSLLLKELCMKDRVLDGFRLLDALENMGCLSSIDSNIYSILLVRLCQRSHLVEATKLAKIMLKKSVWPRPPYKHSAVDILIQNGEKDLVKQLSNMHKGLR</sequence>
<dbReference type="Pfam" id="PF12854">
    <property type="entry name" value="PPR_1"/>
    <property type="match status" value="2"/>
</dbReference>
<reference evidence="4 5" key="1">
    <citation type="submission" date="2024-01" db="EMBL/GenBank/DDBJ databases">
        <title>The genomes of 5 underutilized Papilionoideae crops provide insights into root nodulation and disease resistance.</title>
        <authorList>
            <person name="Yuan L."/>
        </authorList>
    </citation>
    <scope>NUCLEOTIDE SEQUENCE [LARGE SCALE GENOMIC DNA]</scope>
    <source>
        <strain evidence="4">LY-2023</strain>
        <tissue evidence="4">Leaf</tissue>
    </source>
</reference>
<proteinExistence type="inferred from homology"/>
<dbReference type="Pfam" id="PF01535">
    <property type="entry name" value="PPR"/>
    <property type="match status" value="1"/>
</dbReference>
<keyword evidence="2" id="KW-0677">Repeat</keyword>
<dbReference type="InterPro" id="IPR050872">
    <property type="entry name" value="PPR_P_subfamily"/>
</dbReference>
<feature type="repeat" description="PPR" evidence="3">
    <location>
        <begin position="52"/>
        <end position="86"/>
    </location>
</feature>
<name>A0AAN9IUT8_CLITE</name>
<evidence type="ECO:0000256" key="1">
    <source>
        <dbReference type="ARBA" id="ARBA00007626"/>
    </source>
</evidence>
<dbReference type="Gene3D" id="1.25.40.10">
    <property type="entry name" value="Tetratricopeptide repeat domain"/>
    <property type="match status" value="3"/>
</dbReference>
<comment type="caution">
    <text evidence="4">The sequence shown here is derived from an EMBL/GenBank/DDBJ whole genome shotgun (WGS) entry which is preliminary data.</text>
</comment>
<evidence type="ECO:0000256" key="3">
    <source>
        <dbReference type="PROSITE-ProRule" id="PRU00708"/>
    </source>
</evidence>
<dbReference type="EMBL" id="JAYKXN010000005">
    <property type="protein sequence ID" value="KAK7286770.1"/>
    <property type="molecule type" value="Genomic_DNA"/>
</dbReference>
<dbReference type="InterPro" id="IPR011990">
    <property type="entry name" value="TPR-like_helical_dom_sf"/>
</dbReference>
<evidence type="ECO:0000313" key="5">
    <source>
        <dbReference type="Proteomes" id="UP001359559"/>
    </source>
</evidence>
<dbReference type="AlphaFoldDB" id="A0AAN9IUT8"/>
<dbReference type="NCBIfam" id="TIGR00756">
    <property type="entry name" value="PPR"/>
    <property type="match status" value="4"/>
</dbReference>
<organism evidence="4 5">
    <name type="scientific">Clitoria ternatea</name>
    <name type="common">Butterfly pea</name>
    <dbReference type="NCBI Taxonomy" id="43366"/>
    <lineage>
        <taxon>Eukaryota</taxon>
        <taxon>Viridiplantae</taxon>
        <taxon>Streptophyta</taxon>
        <taxon>Embryophyta</taxon>
        <taxon>Tracheophyta</taxon>
        <taxon>Spermatophyta</taxon>
        <taxon>Magnoliopsida</taxon>
        <taxon>eudicotyledons</taxon>
        <taxon>Gunneridae</taxon>
        <taxon>Pentapetalae</taxon>
        <taxon>rosids</taxon>
        <taxon>fabids</taxon>
        <taxon>Fabales</taxon>
        <taxon>Fabaceae</taxon>
        <taxon>Papilionoideae</taxon>
        <taxon>50 kb inversion clade</taxon>
        <taxon>NPAAA clade</taxon>
        <taxon>indigoferoid/millettioid clade</taxon>
        <taxon>Phaseoleae</taxon>
        <taxon>Clitoria</taxon>
    </lineage>
</organism>
<comment type="similarity">
    <text evidence="1">Belongs to the PPR family. P subfamily.</text>
</comment>
<feature type="repeat" description="PPR" evidence="3">
    <location>
        <begin position="17"/>
        <end position="51"/>
    </location>
</feature>
<dbReference type="Proteomes" id="UP001359559">
    <property type="component" value="Unassembled WGS sequence"/>
</dbReference>
<accession>A0AAN9IUT8</accession>
<dbReference type="PANTHER" id="PTHR46128:SF75">
    <property type="entry name" value="PENTACOTRIPEPTIDE-REPEAT REGION OF PRORP DOMAIN-CONTAINING PROTEIN"/>
    <property type="match status" value="1"/>
</dbReference>
<evidence type="ECO:0000313" key="4">
    <source>
        <dbReference type="EMBL" id="KAK7286770.1"/>
    </source>
</evidence>
<dbReference type="Pfam" id="PF13041">
    <property type="entry name" value="PPR_2"/>
    <property type="match status" value="1"/>
</dbReference>
<dbReference type="InterPro" id="IPR002885">
    <property type="entry name" value="PPR_rpt"/>
</dbReference>
<evidence type="ECO:0000256" key="2">
    <source>
        <dbReference type="ARBA" id="ARBA00022737"/>
    </source>
</evidence>
<protein>
    <recommendedName>
        <fullName evidence="6">Pentatricopeptide repeat-containing protein</fullName>
    </recommendedName>
</protein>
<keyword evidence="5" id="KW-1185">Reference proteome</keyword>
<dbReference type="PANTHER" id="PTHR46128">
    <property type="entry name" value="MITOCHONDRIAL GROUP I INTRON SPLICING FACTOR CCM1"/>
    <property type="match status" value="1"/>
</dbReference>
<feature type="repeat" description="PPR" evidence="3">
    <location>
        <begin position="88"/>
        <end position="122"/>
    </location>
</feature>
<gene>
    <name evidence="4" type="ORF">RJT34_21998</name>
</gene>
<dbReference type="PROSITE" id="PS51375">
    <property type="entry name" value="PPR"/>
    <property type="match status" value="3"/>
</dbReference>
<evidence type="ECO:0008006" key="6">
    <source>
        <dbReference type="Google" id="ProtNLM"/>
    </source>
</evidence>